<comment type="caution">
    <text evidence="1">The sequence shown here is derived from an EMBL/GenBank/DDBJ whole genome shotgun (WGS) entry which is preliminary data.</text>
</comment>
<dbReference type="AlphaFoldDB" id="X1F662"/>
<accession>X1F662</accession>
<name>X1F662_9ZZZZ</name>
<sequence length="201" mass="22274">MGIIGFALIIATPIGVLTVTFSSYGSINESRSFEYLPDTPSAVERFVLNVDIGDIEIKYIDPPVDYFVRIDVDIEMAGPGLVGKSYSDYFNITAGDTSGSHIEFSMRLFSNVTKSEIDSLIKVISITVFLRKDIVFDVSANVIEGDIALEVPRKVLVNNILFNLTYGDIIFNLYRCIIEGNVTGVVDNGKIRLISYNTEYT</sequence>
<feature type="non-terminal residue" evidence="1">
    <location>
        <position position="201"/>
    </location>
</feature>
<proteinExistence type="predicted"/>
<gene>
    <name evidence="1" type="ORF">S01H4_58655</name>
</gene>
<evidence type="ECO:0000313" key="1">
    <source>
        <dbReference type="EMBL" id="GAH16288.1"/>
    </source>
</evidence>
<dbReference type="EMBL" id="BART01034291">
    <property type="protein sequence ID" value="GAH16288.1"/>
    <property type="molecule type" value="Genomic_DNA"/>
</dbReference>
<organism evidence="1">
    <name type="scientific">marine sediment metagenome</name>
    <dbReference type="NCBI Taxonomy" id="412755"/>
    <lineage>
        <taxon>unclassified sequences</taxon>
        <taxon>metagenomes</taxon>
        <taxon>ecological metagenomes</taxon>
    </lineage>
</organism>
<evidence type="ECO:0008006" key="2">
    <source>
        <dbReference type="Google" id="ProtNLM"/>
    </source>
</evidence>
<protein>
    <recommendedName>
        <fullName evidence="2">DUF2154 domain-containing protein</fullName>
    </recommendedName>
</protein>
<reference evidence="1" key="1">
    <citation type="journal article" date="2014" name="Front. Microbiol.">
        <title>High frequency of phylogenetically diverse reductive dehalogenase-homologous genes in deep subseafloor sedimentary metagenomes.</title>
        <authorList>
            <person name="Kawai M."/>
            <person name="Futagami T."/>
            <person name="Toyoda A."/>
            <person name="Takaki Y."/>
            <person name="Nishi S."/>
            <person name="Hori S."/>
            <person name="Arai W."/>
            <person name="Tsubouchi T."/>
            <person name="Morono Y."/>
            <person name="Uchiyama I."/>
            <person name="Ito T."/>
            <person name="Fujiyama A."/>
            <person name="Inagaki F."/>
            <person name="Takami H."/>
        </authorList>
    </citation>
    <scope>NUCLEOTIDE SEQUENCE</scope>
    <source>
        <strain evidence="1">Expedition CK06-06</strain>
    </source>
</reference>